<evidence type="ECO:0000256" key="1">
    <source>
        <dbReference type="SAM" id="Coils"/>
    </source>
</evidence>
<feature type="coiled-coil region" evidence="1">
    <location>
        <begin position="97"/>
        <end position="156"/>
    </location>
</feature>
<evidence type="ECO:0000313" key="2">
    <source>
        <dbReference type="EMBL" id="WAR01968.1"/>
    </source>
</evidence>
<gene>
    <name evidence="2" type="ORF">MAR_008526</name>
</gene>
<proteinExistence type="predicted"/>
<protein>
    <submittedName>
        <fullName evidence="2">Uncharacterized protein</fullName>
    </submittedName>
</protein>
<keyword evidence="3" id="KW-1185">Reference proteome</keyword>
<accession>A0ABY7DW78</accession>
<dbReference type="EMBL" id="CP111015">
    <property type="protein sequence ID" value="WAR01968.1"/>
    <property type="molecule type" value="Genomic_DNA"/>
</dbReference>
<keyword evidence="1" id="KW-0175">Coiled coil</keyword>
<sequence length="304" mass="34261">MSNNKKYDTLQVIQLESALYQRQQYIEELLEMVASNDTERKTCKISCMTRTFSGMMLLSSPQSQTFVLPLQTFQVMLCNSISHLPDLAKGFHKKTEFKQLSATVDKMRSRLDELKKAGIKYQDELKDSYKKAIAEIKALRMEIDSILNQLEKATIEQIVGFSDFQIIYRLVRKDNYSEQDQLQALASITLCVSMKDPTFHTSCSDADQPCPSAAEEDLQDILYDQDVVGSDAIVMTTEPGLCDNIAEFQGIGAVHVKLVLTGSTINYSMSELPVVECYTDTAAKFLVVITVDIQLFAMFVTFVN</sequence>
<name>A0ABY7DW78_MYAAR</name>
<dbReference type="Proteomes" id="UP001164746">
    <property type="component" value="Chromosome 4"/>
</dbReference>
<evidence type="ECO:0000313" key="3">
    <source>
        <dbReference type="Proteomes" id="UP001164746"/>
    </source>
</evidence>
<reference evidence="2" key="1">
    <citation type="submission" date="2022-11" db="EMBL/GenBank/DDBJ databases">
        <title>Centuries of genome instability and evolution in soft-shell clam transmissible cancer (bioRxiv).</title>
        <authorList>
            <person name="Hart S.F.M."/>
            <person name="Yonemitsu M.A."/>
            <person name="Giersch R.M."/>
            <person name="Beal B.F."/>
            <person name="Arriagada G."/>
            <person name="Davis B.W."/>
            <person name="Ostrander E.A."/>
            <person name="Goff S.P."/>
            <person name="Metzger M.J."/>
        </authorList>
    </citation>
    <scope>NUCLEOTIDE SEQUENCE</scope>
    <source>
        <strain evidence="2">MELC-2E11</strain>
        <tissue evidence="2">Siphon/mantle</tissue>
    </source>
</reference>
<organism evidence="2 3">
    <name type="scientific">Mya arenaria</name>
    <name type="common">Soft-shell clam</name>
    <dbReference type="NCBI Taxonomy" id="6604"/>
    <lineage>
        <taxon>Eukaryota</taxon>
        <taxon>Metazoa</taxon>
        <taxon>Spiralia</taxon>
        <taxon>Lophotrochozoa</taxon>
        <taxon>Mollusca</taxon>
        <taxon>Bivalvia</taxon>
        <taxon>Autobranchia</taxon>
        <taxon>Heteroconchia</taxon>
        <taxon>Euheterodonta</taxon>
        <taxon>Imparidentia</taxon>
        <taxon>Neoheterodontei</taxon>
        <taxon>Myida</taxon>
        <taxon>Myoidea</taxon>
        <taxon>Myidae</taxon>
        <taxon>Mya</taxon>
    </lineage>
</organism>